<dbReference type="Proteomes" id="UP001621713">
    <property type="component" value="Unassembled WGS sequence"/>
</dbReference>
<name>A0ABW8PI29_9FLAO</name>
<dbReference type="EMBL" id="JAZHOJ010000021">
    <property type="protein sequence ID" value="MFK7004251.1"/>
    <property type="molecule type" value="Genomic_DNA"/>
</dbReference>
<dbReference type="RefSeq" id="WP_165764296.1">
    <property type="nucleotide sequence ID" value="NZ_JAZHOJ010000021.1"/>
</dbReference>
<sequence length="53" mass="6136">MAKPIKETPVLYGKDADTFVKENKEVKKVSKEEKEEIKEDYETLMSLAEFGIQ</sequence>
<proteinExistence type="predicted"/>
<protein>
    <submittedName>
        <fullName evidence="1">Uncharacterized protein</fullName>
    </submittedName>
</protein>
<organism evidence="1 2">
    <name type="scientific">Flavobacterium covae</name>
    <dbReference type="NCBI Taxonomy" id="2906076"/>
    <lineage>
        <taxon>Bacteria</taxon>
        <taxon>Pseudomonadati</taxon>
        <taxon>Bacteroidota</taxon>
        <taxon>Flavobacteriia</taxon>
        <taxon>Flavobacteriales</taxon>
        <taxon>Flavobacteriaceae</taxon>
        <taxon>Flavobacterium</taxon>
    </lineage>
</organism>
<keyword evidence="2" id="KW-1185">Reference proteome</keyword>
<reference evidence="1 2" key="1">
    <citation type="submission" date="2024-02" db="EMBL/GenBank/DDBJ databases">
        <title>Comparative Genomic Analysis of Flavobacterium Species Causing Columnaris Disease of Freshwater Fish in Thailand: Insights into Virulence and Resistance Mechanisms.</title>
        <authorList>
            <person name="Nguyen D."/>
            <person name="Chokmangmeepisarn P."/>
            <person name="Khianchaikhan K."/>
            <person name="Morishita M."/>
            <person name="Bunnoy A."/>
            <person name="Rodkhum C."/>
        </authorList>
    </citation>
    <scope>NUCLEOTIDE SEQUENCE [LARGE SCALE GENOMIC DNA]</scope>
    <source>
        <strain evidence="1 2">PCBSB2203</strain>
    </source>
</reference>
<evidence type="ECO:0000313" key="2">
    <source>
        <dbReference type="Proteomes" id="UP001621713"/>
    </source>
</evidence>
<evidence type="ECO:0000313" key="1">
    <source>
        <dbReference type="EMBL" id="MFK7004251.1"/>
    </source>
</evidence>
<gene>
    <name evidence="1" type="ORF">V3467_10395</name>
</gene>
<comment type="caution">
    <text evidence="1">The sequence shown here is derived from an EMBL/GenBank/DDBJ whole genome shotgun (WGS) entry which is preliminary data.</text>
</comment>
<accession>A0ABW8PI29</accession>